<feature type="chain" id="PRO_5020209223" evidence="11">
    <location>
        <begin position="22"/>
        <end position="369"/>
    </location>
</feature>
<keyword evidence="6 11" id="KW-0732">Signal</keyword>
<dbReference type="PANTHER" id="PTHR34501">
    <property type="entry name" value="PROTEIN YDDL-RELATED"/>
    <property type="match status" value="1"/>
</dbReference>
<dbReference type="InterPro" id="IPR002299">
    <property type="entry name" value="Porin_Neis"/>
</dbReference>
<sequence length="369" mass="39471">MKKGLAIAAGCMAFANETALAQDGVTLYGVMDTNIEYVSNVSQLDSTQRGFPGPGKSRFGLTSGGLSGSRWGIRGTEDLGKGLKAIFALESGFEADTGKMAQSGRLFGRQAYVGLHQKGLGQLSFGRQYSAMFDTFSNFSPTGYTNQYEPIASMVGLDLRSDNTVKYKGEFGPVTAIANWSFGNGVASSGEVAGQFRRDSGYGFGASYLGGKVGLAMAFEQFNPTLAAGAAPARFQKAGAAATYNFENIKLTGGYRWGLNKSGSDATLARDNLYWVGANYSLAALRLTLAYYYDDLKNLNGVDVKNPWQVSFIADYNLSKRTDVYLSLAYVKNSGLNFDNTAVFYSGGNPLGADKQSMLGAAVGIRHRF</sequence>
<evidence type="ECO:0000256" key="5">
    <source>
        <dbReference type="ARBA" id="ARBA00022692"/>
    </source>
</evidence>
<keyword evidence="7" id="KW-0406">Ion transport</keyword>
<keyword evidence="10" id="KW-0998">Cell outer membrane</keyword>
<evidence type="ECO:0000259" key="12">
    <source>
        <dbReference type="Pfam" id="PF13609"/>
    </source>
</evidence>
<protein>
    <submittedName>
        <fullName evidence="13">Porin</fullName>
    </submittedName>
</protein>
<name>A0A4P7LIY4_9BURK</name>
<dbReference type="GO" id="GO:0015288">
    <property type="term" value="F:porin activity"/>
    <property type="evidence" value="ECO:0007669"/>
    <property type="project" value="UniProtKB-KW"/>
</dbReference>
<proteinExistence type="predicted"/>
<dbReference type="GO" id="GO:0046930">
    <property type="term" value="C:pore complex"/>
    <property type="evidence" value="ECO:0007669"/>
    <property type="project" value="UniProtKB-KW"/>
</dbReference>
<dbReference type="PRINTS" id="PR00184">
    <property type="entry name" value="NEISSPPORIN"/>
</dbReference>
<feature type="signal peptide" evidence="11">
    <location>
        <begin position="1"/>
        <end position="21"/>
    </location>
</feature>
<evidence type="ECO:0000256" key="6">
    <source>
        <dbReference type="ARBA" id="ARBA00022729"/>
    </source>
</evidence>
<geneLocation type="plasmid" evidence="13">
    <name>unnamed4</name>
</geneLocation>
<dbReference type="PANTHER" id="PTHR34501:SF9">
    <property type="entry name" value="MAJOR OUTER MEMBRANE PROTEIN P.IA"/>
    <property type="match status" value="1"/>
</dbReference>
<dbReference type="InterPro" id="IPR023614">
    <property type="entry name" value="Porin_dom_sf"/>
</dbReference>
<dbReference type="InterPro" id="IPR033900">
    <property type="entry name" value="Gram_neg_porin_domain"/>
</dbReference>
<evidence type="ECO:0000256" key="3">
    <source>
        <dbReference type="ARBA" id="ARBA00022448"/>
    </source>
</evidence>
<comment type="subunit">
    <text evidence="2">Homotrimer.</text>
</comment>
<keyword evidence="8" id="KW-0626">Porin</keyword>
<dbReference type="KEGG" id="cox:E0W60_34565"/>
<evidence type="ECO:0000256" key="9">
    <source>
        <dbReference type="ARBA" id="ARBA00023136"/>
    </source>
</evidence>
<dbReference type="Pfam" id="PF13609">
    <property type="entry name" value="Porin_4"/>
    <property type="match status" value="1"/>
</dbReference>
<dbReference type="SUPFAM" id="SSF56935">
    <property type="entry name" value="Porins"/>
    <property type="match status" value="1"/>
</dbReference>
<evidence type="ECO:0000313" key="14">
    <source>
        <dbReference type="Proteomes" id="UP000295294"/>
    </source>
</evidence>
<dbReference type="GO" id="GO:0006811">
    <property type="term" value="P:monoatomic ion transport"/>
    <property type="evidence" value="ECO:0007669"/>
    <property type="project" value="UniProtKB-KW"/>
</dbReference>
<keyword evidence="5" id="KW-0812">Transmembrane</keyword>
<keyword evidence="13" id="KW-0614">Plasmid</keyword>
<dbReference type="Gene3D" id="2.40.160.10">
    <property type="entry name" value="Porin"/>
    <property type="match status" value="1"/>
</dbReference>
<evidence type="ECO:0000256" key="1">
    <source>
        <dbReference type="ARBA" id="ARBA00004571"/>
    </source>
</evidence>
<keyword evidence="4" id="KW-1134">Transmembrane beta strand</keyword>
<organism evidence="13 14">
    <name type="scientific">Cupriavidus oxalaticus</name>
    <dbReference type="NCBI Taxonomy" id="96344"/>
    <lineage>
        <taxon>Bacteria</taxon>
        <taxon>Pseudomonadati</taxon>
        <taxon>Pseudomonadota</taxon>
        <taxon>Betaproteobacteria</taxon>
        <taxon>Burkholderiales</taxon>
        <taxon>Burkholderiaceae</taxon>
        <taxon>Cupriavidus</taxon>
    </lineage>
</organism>
<dbReference type="InterPro" id="IPR050298">
    <property type="entry name" value="Gram-neg_bact_OMP"/>
</dbReference>
<evidence type="ECO:0000256" key="11">
    <source>
        <dbReference type="SAM" id="SignalP"/>
    </source>
</evidence>
<keyword evidence="9" id="KW-0472">Membrane</keyword>
<comment type="subcellular location">
    <subcellularLocation>
        <location evidence="1">Cell outer membrane</location>
        <topology evidence="1">Multi-pass membrane protein</topology>
    </subcellularLocation>
</comment>
<evidence type="ECO:0000256" key="7">
    <source>
        <dbReference type="ARBA" id="ARBA00023065"/>
    </source>
</evidence>
<dbReference type="CDD" id="cd00342">
    <property type="entry name" value="gram_neg_porins"/>
    <property type="match status" value="1"/>
</dbReference>
<evidence type="ECO:0000256" key="10">
    <source>
        <dbReference type="ARBA" id="ARBA00023237"/>
    </source>
</evidence>
<feature type="domain" description="Porin" evidence="12">
    <location>
        <begin position="11"/>
        <end position="335"/>
    </location>
</feature>
<evidence type="ECO:0000256" key="4">
    <source>
        <dbReference type="ARBA" id="ARBA00022452"/>
    </source>
</evidence>
<evidence type="ECO:0000313" key="13">
    <source>
        <dbReference type="EMBL" id="QBY56184.1"/>
    </source>
</evidence>
<evidence type="ECO:0000256" key="2">
    <source>
        <dbReference type="ARBA" id="ARBA00011233"/>
    </source>
</evidence>
<dbReference type="AlphaFoldDB" id="A0A4P7LIY4"/>
<dbReference type="Proteomes" id="UP000295294">
    <property type="component" value="Plasmid unnamed4"/>
</dbReference>
<gene>
    <name evidence="13" type="ORF">E0W60_34565</name>
</gene>
<dbReference type="GO" id="GO:0009279">
    <property type="term" value="C:cell outer membrane"/>
    <property type="evidence" value="ECO:0007669"/>
    <property type="project" value="UniProtKB-SubCell"/>
</dbReference>
<keyword evidence="3" id="KW-0813">Transport</keyword>
<dbReference type="RefSeq" id="WP_135707349.1">
    <property type="nucleotide sequence ID" value="NZ_CP038639.1"/>
</dbReference>
<dbReference type="EMBL" id="CP038639">
    <property type="protein sequence ID" value="QBY56184.1"/>
    <property type="molecule type" value="Genomic_DNA"/>
</dbReference>
<evidence type="ECO:0000256" key="8">
    <source>
        <dbReference type="ARBA" id="ARBA00023114"/>
    </source>
</evidence>
<dbReference type="OrthoDB" id="8951346at2"/>
<accession>A0A4P7LIY4</accession>
<reference evidence="13 14" key="1">
    <citation type="submission" date="2019-03" db="EMBL/GenBank/DDBJ databases">
        <title>Efficiently degradation of phenoxyalkanoic acid herbicides by Cupriavidus oxalaticus strain X32.</title>
        <authorList>
            <person name="Sheng X."/>
        </authorList>
    </citation>
    <scope>NUCLEOTIDE SEQUENCE [LARGE SCALE GENOMIC DNA]</scope>
    <source>
        <strain evidence="13 14">X32</strain>
        <plasmid evidence="13 14">unnamed4</plasmid>
    </source>
</reference>